<evidence type="ECO:0000313" key="11">
    <source>
        <dbReference type="Proteomes" id="UP000317315"/>
    </source>
</evidence>
<dbReference type="RefSeq" id="WP_185954216.1">
    <property type="nucleotide sequence ID" value="NZ_FXTM01000004.1"/>
</dbReference>
<evidence type="ECO:0000259" key="9">
    <source>
        <dbReference type="Pfam" id="PF04316"/>
    </source>
</evidence>
<evidence type="ECO:0000256" key="8">
    <source>
        <dbReference type="ARBA" id="ARBA00030117"/>
    </source>
</evidence>
<keyword evidence="5" id="KW-0805">Transcription regulation</keyword>
<reference evidence="10 11" key="1">
    <citation type="submission" date="2017-05" db="EMBL/GenBank/DDBJ databases">
        <authorList>
            <person name="Varghese N."/>
            <person name="Submissions S."/>
        </authorList>
    </citation>
    <scope>NUCLEOTIDE SEQUENCE [LARGE SCALE GENOMIC DNA]</scope>
    <source>
        <strain evidence="10 11">DSM 16304</strain>
    </source>
</reference>
<organism evidence="10 11">
    <name type="scientific">Balnearium lithotrophicum</name>
    <dbReference type="NCBI Taxonomy" id="223788"/>
    <lineage>
        <taxon>Bacteria</taxon>
        <taxon>Pseudomonadati</taxon>
        <taxon>Aquificota</taxon>
        <taxon>Aquificia</taxon>
        <taxon>Desulfurobacteriales</taxon>
        <taxon>Desulfurobacteriaceae</taxon>
        <taxon>Balnearium</taxon>
    </lineage>
</organism>
<evidence type="ECO:0000256" key="4">
    <source>
        <dbReference type="ARBA" id="ARBA00022795"/>
    </source>
</evidence>
<comment type="function">
    <text evidence="7">Responsible for the coupling of flagellin expression to flagellar assembly by preventing expression of the flagellin genes when a component of the middle class of proteins is defective. It negatively regulates flagellar genes by inhibiting the activity of FliA by directly binding to FliA.</text>
</comment>
<dbReference type="NCBIfam" id="TIGR03824">
    <property type="entry name" value="FlgM_jcvi"/>
    <property type="match status" value="1"/>
</dbReference>
<dbReference type="InterPro" id="IPR007412">
    <property type="entry name" value="FlgM"/>
</dbReference>
<feature type="domain" description="Anti-sigma-28 factor FlgM C-terminal" evidence="9">
    <location>
        <begin position="47"/>
        <end position="90"/>
    </location>
</feature>
<dbReference type="InterPro" id="IPR031316">
    <property type="entry name" value="FlgM_C"/>
</dbReference>
<evidence type="ECO:0000256" key="6">
    <source>
        <dbReference type="ARBA" id="ARBA00023163"/>
    </source>
</evidence>
<dbReference type="Pfam" id="PF04316">
    <property type="entry name" value="FlgM"/>
    <property type="match status" value="1"/>
</dbReference>
<accession>A0A521B8R4</accession>
<dbReference type="GO" id="GO:0044781">
    <property type="term" value="P:bacterial-type flagellum organization"/>
    <property type="evidence" value="ECO:0007669"/>
    <property type="project" value="UniProtKB-KW"/>
</dbReference>
<dbReference type="GO" id="GO:0045892">
    <property type="term" value="P:negative regulation of DNA-templated transcription"/>
    <property type="evidence" value="ECO:0007669"/>
    <property type="project" value="InterPro"/>
</dbReference>
<keyword evidence="3" id="KW-0678">Repressor</keyword>
<comment type="similarity">
    <text evidence="1">Belongs to the FlgM family.</text>
</comment>
<evidence type="ECO:0000256" key="5">
    <source>
        <dbReference type="ARBA" id="ARBA00023015"/>
    </source>
</evidence>
<proteinExistence type="inferred from homology"/>
<keyword evidence="4" id="KW-1005">Bacterial flagellum biogenesis</keyword>
<evidence type="ECO:0000256" key="3">
    <source>
        <dbReference type="ARBA" id="ARBA00022491"/>
    </source>
</evidence>
<dbReference type="AlphaFoldDB" id="A0A521B8R4"/>
<sequence length="95" mass="10925">MKIDRLSAEVLRYLSQDKRVRNGENNSSERYSNNVTDSSSVGEISVEITKELRDFEPPKVSKEKVEEIKRALKEGKYQVNPHKISEAIIQEIFGD</sequence>
<dbReference type="InterPro" id="IPR035890">
    <property type="entry name" value="Anti-sigma-28_factor_FlgM_sf"/>
</dbReference>
<evidence type="ECO:0000256" key="1">
    <source>
        <dbReference type="ARBA" id="ARBA00005322"/>
    </source>
</evidence>
<protein>
    <recommendedName>
        <fullName evidence="2">Negative regulator of flagellin synthesis</fullName>
    </recommendedName>
    <alternativeName>
        <fullName evidence="8">Anti-sigma-28 factor</fullName>
    </alternativeName>
</protein>
<name>A0A521B8R4_9BACT</name>
<keyword evidence="11" id="KW-1185">Reference proteome</keyword>
<evidence type="ECO:0000313" key="10">
    <source>
        <dbReference type="EMBL" id="SMO43445.1"/>
    </source>
</evidence>
<keyword evidence="6" id="KW-0804">Transcription</keyword>
<evidence type="ECO:0000256" key="7">
    <source>
        <dbReference type="ARBA" id="ARBA00024739"/>
    </source>
</evidence>
<gene>
    <name evidence="10" type="ORF">SAMN06269117_10470</name>
</gene>
<dbReference type="EMBL" id="FXTM01000004">
    <property type="protein sequence ID" value="SMO43445.1"/>
    <property type="molecule type" value="Genomic_DNA"/>
</dbReference>
<dbReference type="Proteomes" id="UP000317315">
    <property type="component" value="Unassembled WGS sequence"/>
</dbReference>
<dbReference type="SUPFAM" id="SSF101498">
    <property type="entry name" value="Anti-sigma factor FlgM"/>
    <property type="match status" value="1"/>
</dbReference>
<evidence type="ECO:0000256" key="2">
    <source>
        <dbReference type="ARBA" id="ARBA00017823"/>
    </source>
</evidence>